<dbReference type="InterPro" id="IPR007084">
    <property type="entry name" value="BRICHOS_dom"/>
</dbReference>
<evidence type="ECO:0000256" key="2">
    <source>
        <dbReference type="SAM" id="MobiDB-lite"/>
    </source>
</evidence>
<organism evidence="5 6">
    <name type="scientific">Branchiostoma lanceolatum</name>
    <name type="common">Common lancelet</name>
    <name type="synonym">Amphioxus lanceolatum</name>
    <dbReference type="NCBI Taxonomy" id="7740"/>
    <lineage>
        <taxon>Eukaryota</taxon>
        <taxon>Metazoa</taxon>
        <taxon>Chordata</taxon>
        <taxon>Cephalochordata</taxon>
        <taxon>Leptocardii</taxon>
        <taxon>Amphioxiformes</taxon>
        <taxon>Branchiostomatidae</taxon>
        <taxon>Branchiostoma</taxon>
    </lineage>
</organism>
<feature type="transmembrane region" description="Helical" evidence="3">
    <location>
        <begin position="40"/>
        <end position="66"/>
    </location>
</feature>
<dbReference type="Gene3D" id="3.30.390.150">
    <property type="match status" value="1"/>
</dbReference>
<accession>A0A8J9V9X0</accession>
<dbReference type="Pfam" id="PF04089">
    <property type="entry name" value="BRICHOS"/>
    <property type="match status" value="1"/>
</dbReference>
<keyword evidence="3" id="KW-1133">Transmembrane helix</keyword>
<dbReference type="GO" id="GO:0007585">
    <property type="term" value="P:respiratory gaseous exchange by respiratory system"/>
    <property type="evidence" value="ECO:0007669"/>
    <property type="project" value="InterPro"/>
</dbReference>
<dbReference type="EMBL" id="OV696686">
    <property type="protein sequence ID" value="CAH1230567.1"/>
    <property type="molecule type" value="Genomic_DNA"/>
</dbReference>
<dbReference type="PANTHER" id="PTHR10800">
    <property type="entry name" value="PULMONARY SURFACTANT-ASSOCIATED PROTEIN C"/>
    <property type="match status" value="1"/>
</dbReference>
<evidence type="ECO:0000256" key="1">
    <source>
        <dbReference type="ARBA" id="ARBA00023157"/>
    </source>
</evidence>
<dbReference type="GO" id="GO:0005576">
    <property type="term" value="C:extracellular region"/>
    <property type="evidence" value="ECO:0007669"/>
    <property type="project" value="InterPro"/>
</dbReference>
<keyword evidence="1" id="KW-1015">Disulfide bond</keyword>
<feature type="domain" description="BRICHOS" evidence="4">
    <location>
        <begin position="104"/>
        <end position="200"/>
    </location>
</feature>
<keyword evidence="3" id="KW-0812">Transmembrane</keyword>
<gene>
    <name evidence="5" type="primary">CNMD</name>
    <name evidence="5" type="ORF">BLAG_LOCUS1091</name>
</gene>
<protein>
    <submittedName>
        <fullName evidence="5">CNMD protein</fullName>
    </submittedName>
</protein>
<evidence type="ECO:0000313" key="5">
    <source>
        <dbReference type="EMBL" id="CAH1230567.1"/>
    </source>
</evidence>
<dbReference type="PROSITE" id="PS50869">
    <property type="entry name" value="BRICHOS"/>
    <property type="match status" value="1"/>
</dbReference>
<evidence type="ECO:0000256" key="3">
    <source>
        <dbReference type="SAM" id="Phobius"/>
    </source>
</evidence>
<keyword evidence="6" id="KW-1185">Reference proteome</keyword>
<dbReference type="PANTHER" id="PTHR10800:SF4">
    <property type="entry name" value="PULMONARY SURFACTANT-ASSOCIATED PROTEIN C"/>
    <property type="match status" value="1"/>
</dbReference>
<dbReference type="SMART" id="SM01039">
    <property type="entry name" value="BRICHOS"/>
    <property type="match status" value="1"/>
</dbReference>
<keyword evidence="3" id="KW-0472">Membrane</keyword>
<feature type="region of interest" description="Disordered" evidence="2">
    <location>
        <begin position="204"/>
        <end position="243"/>
    </location>
</feature>
<dbReference type="Proteomes" id="UP000838412">
    <property type="component" value="Chromosome 1"/>
</dbReference>
<dbReference type="InterPro" id="IPR001729">
    <property type="entry name" value="SP-C"/>
</dbReference>
<proteinExistence type="predicted"/>
<sequence>MTSYEEKKTLPPAEVLPGGVFPDEIAGIKRKARGENASRLKIGIAVGSVLLVIFALVGGTFLGLHLNRKSAVVTRSVQLAIEDEIMEETVEVDKERDTETFRTVSSTGTSLVIKDMAKGLSAYRFDGDEKCYILYESLEESEDTDELSEDLEEMKEGELDVAERREETFLSADEDRGQVDRSVLSESMLEFCGGLETHWAVKSAHEPPAPTPTAAAEEEERGPTPVMEDLPGSNGTNAVQGREKRSWWLRPAGRLVCNWVTRNVCSRTCRNVCGKRRRRDLLEEEPGQEVTKRVKRGWIRRTVRRVGRFVRRVASTVCRAVCSWGCRAVRSRVCTWVG</sequence>
<name>A0A8J9V9X0_BRALA</name>
<evidence type="ECO:0000313" key="6">
    <source>
        <dbReference type="Proteomes" id="UP000838412"/>
    </source>
</evidence>
<reference evidence="5" key="1">
    <citation type="submission" date="2022-01" db="EMBL/GenBank/DDBJ databases">
        <authorList>
            <person name="Braso-Vives M."/>
        </authorList>
    </citation>
    <scope>NUCLEOTIDE SEQUENCE</scope>
</reference>
<evidence type="ECO:0000259" key="4">
    <source>
        <dbReference type="PROSITE" id="PS50869"/>
    </source>
</evidence>
<dbReference type="OrthoDB" id="10037073at2759"/>
<dbReference type="AlphaFoldDB" id="A0A8J9V9X0"/>